<feature type="domain" description="HTH araC/xylS-type" evidence="4">
    <location>
        <begin position="1"/>
        <end position="84"/>
    </location>
</feature>
<evidence type="ECO:0000313" key="6">
    <source>
        <dbReference type="Proteomes" id="UP000325141"/>
    </source>
</evidence>
<dbReference type="PROSITE" id="PS01124">
    <property type="entry name" value="HTH_ARAC_FAMILY_2"/>
    <property type="match status" value="1"/>
</dbReference>
<sequence length="84" mass="9721">MWVWNFAMLTGRSLATFKRDFKKVFGDSPGRWLHDTRLKEAHYQIQKNGKKPSSVFLEVGFESFAHFSNAFKVKYGYSPKSAAI</sequence>
<protein>
    <submittedName>
        <fullName evidence="5">Helix-turn-helix transcriptional regulator</fullName>
    </submittedName>
</protein>
<dbReference type="GO" id="GO:0003700">
    <property type="term" value="F:DNA-binding transcription factor activity"/>
    <property type="evidence" value="ECO:0007669"/>
    <property type="project" value="InterPro"/>
</dbReference>
<name>A0A5M6CKN8_9FLAO</name>
<dbReference type="InterPro" id="IPR050959">
    <property type="entry name" value="MarA-like"/>
</dbReference>
<reference evidence="5 6" key="1">
    <citation type="submission" date="2019-09" db="EMBL/GenBank/DDBJ databases">
        <title>Genome sequence and assembly of Flavobacterium sp.</title>
        <authorList>
            <person name="Chhetri G."/>
        </authorList>
    </citation>
    <scope>NUCLEOTIDE SEQUENCE [LARGE SCALE GENOMIC DNA]</scope>
    <source>
        <strain evidence="5 6">SNL9</strain>
    </source>
</reference>
<dbReference type="Proteomes" id="UP000325141">
    <property type="component" value="Unassembled WGS sequence"/>
</dbReference>
<gene>
    <name evidence="5" type="ORF">F0460_04855</name>
</gene>
<dbReference type="SUPFAM" id="SSF46689">
    <property type="entry name" value="Homeodomain-like"/>
    <property type="match status" value="1"/>
</dbReference>
<keyword evidence="3" id="KW-0804">Transcription</keyword>
<dbReference type="RefSeq" id="WP_150010842.1">
    <property type="nucleotide sequence ID" value="NZ_VWSG01000003.1"/>
</dbReference>
<keyword evidence="2" id="KW-0238">DNA-binding</keyword>
<keyword evidence="6" id="KW-1185">Reference proteome</keyword>
<dbReference type="EMBL" id="VWSG01000003">
    <property type="protein sequence ID" value="KAA5535771.1"/>
    <property type="molecule type" value="Genomic_DNA"/>
</dbReference>
<evidence type="ECO:0000256" key="1">
    <source>
        <dbReference type="ARBA" id="ARBA00023015"/>
    </source>
</evidence>
<evidence type="ECO:0000256" key="2">
    <source>
        <dbReference type="ARBA" id="ARBA00023125"/>
    </source>
</evidence>
<dbReference type="GO" id="GO:0043565">
    <property type="term" value="F:sequence-specific DNA binding"/>
    <property type="evidence" value="ECO:0007669"/>
    <property type="project" value="InterPro"/>
</dbReference>
<dbReference type="Pfam" id="PF12833">
    <property type="entry name" value="HTH_18"/>
    <property type="match status" value="1"/>
</dbReference>
<evidence type="ECO:0000259" key="4">
    <source>
        <dbReference type="PROSITE" id="PS01124"/>
    </source>
</evidence>
<organism evidence="5 6">
    <name type="scientific">Paenimyroides baculatum</name>
    <dbReference type="NCBI Taxonomy" id="2608000"/>
    <lineage>
        <taxon>Bacteria</taxon>
        <taxon>Pseudomonadati</taxon>
        <taxon>Bacteroidota</taxon>
        <taxon>Flavobacteriia</taxon>
        <taxon>Flavobacteriales</taxon>
        <taxon>Flavobacteriaceae</taxon>
        <taxon>Paenimyroides</taxon>
    </lineage>
</organism>
<keyword evidence="1" id="KW-0805">Transcription regulation</keyword>
<dbReference type="AlphaFoldDB" id="A0A5M6CKN8"/>
<accession>A0A5M6CKN8</accession>
<proteinExistence type="predicted"/>
<dbReference type="SMART" id="SM00342">
    <property type="entry name" value="HTH_ARAC"/>
    <property type="match status" value="1"/>
</dbReference>
<dbReference type="InterPro" id="IPR009057">
    <property type="entry name" value="Homeodomain-like_sf"/>
</dbReference>
<comment type="caution">
    <text evidence="5">The sequence shown here is derived from an EMBL/GenBank/DDBJ whole genome shotgun (WGS) entry which is preliminary data.</text>
</comment>
<dbReference type="InterPro" id="IPR018060">
    <property type="entry name" value="HTH_AraC"/>
</dbReference>
<dbReference type="Gene3D" id="1.10.10.60">
    <property type="entry name" value="Homeodomain-like"/>
    <property type="match status" value="1"/>
</dbReference>
<evidence type="ECO:0000313" key="5">
    <source>
        <dbReference type="EMBL" id="KAA5535771.1"/>
    </source>
</evidence>
<dbReference type="PANTHER" id="PTHR47504">
    <property type="entry name" value="RIGHT ORIGIN-BINDING PROTEIN"/>
    <property type="match status" value="1"/>
</dbReference>
<evidence type="ECO:0000256" key="3">
    <source>
        <dbReference type="ARBA" id="ARBA00023163"/>
    </source>
</evidence>
<dbReference type="PANTHER" id="PTHR47504:SF5">
    <property type="entry name" value="RIGHT ORIGIN-BINDING PROTEIN"/>
    <property type="match status" value="1"/>
</dbReference>